<dbReference type="Gene3D" id="3.30.420.40">
    <property type="match status" value="1"/>
</dbReference>
<dbReference type="STRING" id="452637.Oter_2738"/>
<gene>
    <name evidence="1" type="ordered locus">Oter_2738</name>
</gene>
<name>B1ZW03_OPITP</name>
<protein>
    <recommendedName>
        <fullName evidence="3">Peptidase M22 glycoprotease</fullName>
    </recommendedName>
</protein>
<organism evidence="1 2">
    <name type="scientific">Opitutus terrae (strain DSM 11246 / JCM 15787 / PB90-1)</name>
    <dbReference type="NCBI Taxonomy" id="452637"/>
    <lineage>
        <taxon>Bacteria</taxon>
        <taxon>Pseudomonadati</taxon>
        <taxon>Verrucomicrobiota</taxon>
        <taxon>Opitutia</taxon>
        <taxon>Opitutales</taxon>
        <taxon>Opitutaceae</taxon>
        <taxon>Opitutus</taxon>
    </lineage>
</organism>
<sequence length="227" mass="24942">MPDSPRLHRAKAGRFVTFQFMPSLNQLLAAHAPLLVLDAASTRIQVGWLAPGSAHWAASFAEAGIGLFECLDQLQTRPEAAGAFVFCDGPGSILGVRTVAMMLRAWLVLRSRPVFAYHSLLLLAHARRDPALTVIADARRDSWHCAAIGAPLRRVPTAELPVRLAMPEGFRTWSTAPADLERIPYSLAELLPATHDADIFRAIDEPDAFLHEEPSYATWSPQIHRAP</sequence>
<accession>B1ZW03</accession>
<evidence type="ECO:0000313" key="1">
    <source>
        <dbReference type="EMBL" id="ACB76019.1"/>
    </source>
</evidence>
<proteinExistence type="predicted"/>
<dbReference type="Proteomes" id="UP000007013">
    <property type="component" value="Chromosome"/>
</dbReference>
<dbReference type="AlphaFoldDB" id="B1ZW03"/>
<dbReference type="InterPro" id="IPR043129">
    <property type="entry name" value="ATPase_NBD"/>
</dbReference>
<reference evidence="1 2" key="1">
    <citation type="journal article" date="2011" name="J. Bacteriol.">
        <title>Genome sequence of the verrucomicrobium Opitutus terrae PB90-1, an abundant inhabitant of rice paddy soil ecosystems.</title>
        <authorList>
            <person name="van Passel M.W."/>
            <person name="Kant R."/>
            <person name="Palva A."/>
            <person name="Copeland A."/>
            <person name="Lucas S."/>
            <person name="Lapidus A."/>
            <person name="Glavina del Rio T."/>
            <person name="Pitluck S."/>
            <person name="Goltsman E."/>
            <person name="Clum A."/>
            <person name="Sun H."/>
            <person name="Schmutz J."/>
            <person name="Larimer F.W."/>
            <person name="Land M.L."/>
            <person name="Hauser L."/>
            <person name="Kyrpides N."/>
            <person name="Mikhailova N."/>
            <person name="Richardson P.P."/>
            <person name="Janssen P.H."/>
            <person name="de Vos W.M."/>
            <person name="Smidt H."/>
        </authorList>
    </citation>
    <scope>NUCLEOTIDE SEQUENCE [LARGE SCALE GENOMIC DNA]</scope>
    <source>
        <strain evidence="2">DSM 11246 / JCM 15787 / PB90-1</strain>
    </source>
</reference>
<dbReference type="eggNOG" id="COG1214">
    <property type="taxonomic scope" value="Bacteria"/>
</dbReference>
<dbReference type="EMBL" id="CP001032">
    <property type="protein sequence ID" value="ACB76019.1"/>
    <property type="molecule type" value="Genomic_DNA"/>
</dbReference>
<dbReference type="KEGG" id="ote:Oter_2738"/>
<evidence type="ECO:0008006" key="3">
    <source>
        <dbReference type="Google" id="ProtNLM"/>
    </source>
</evidence>
<keyword evidence="2" id="KW-1185">Reference proteome</keyword>
<evidence type="ECO:0000313" key="2">
    <source>
        <dbReference type="Proteomes" id="UP000007013"/>
    </source>
</evidence>
<dbReference type="SUPFAM" id="SSF53067">
    <property type="entry name" value="Actin-like ATPase domain"/>
    <property type="match status" value="1"/>
</dbReference>
<dbReference type="HOGENOM" id="CLU_1254885_0_0_0"/>